<comment type="caution">
    <text evidence="1">The sequence shown here is derived from an EMBL/GenBank/DDBJ whole genome shotgun (WGS) entry which is preliminary data.</text>
</comment>
<dbReference type="RefSeq" id="WP_316780170.1">
    <property type="nucleotide sequence ID" value="NZ_JASMWN010000018.1"/>
</dbReference>
<evidence type="ECO:0000313" key="2">
    <source>
        <dbReference type="Proteomes" id="UP001255416"/>
    </source>
</evidence>
<dbReference type="EMBL" id="JASMWN010000018">
    <property type="protein sequence ID" value="MDU9005959.1"/>
    <property type="molecule type" value="Genomic_DNA"/>
</dbReference>
<keyword evidence="2" id="KW-1185">Reference proteome</keyword>
<dbReference type="Proteomes" id="UP001255416">
    <property type="component" value="Unassembled WGS sequence"/>
</dbReference>
<proteinExistence type="predicted"/>
<accession>A0ABU3VIG2</accession>
<gene>
    <name evidence="1" type="ORF">QO231_19175</name>
</gene>
<sequence>MTQTPNDPTMSGSPVETVAGGALSCAEIEALSLKAARGAGLSWGMAEEAGYAATWLEVRGLDGASTLLALLDLYGDGDLASLSPDVDDRIWRAKGAHLCPLAAGTALSDFRGLGQADIASGPLSITNVAHPLLLLPFVHALANATGTAVHLTSEGDTCSVDPTGAVWGDIAACSDRRDLTLSSEAVPQDPVTPSKTACIIDKDTLRRLQDYALRTTVPASDASRAGAGAATTDND</sequence>
<organism evidence="1 2">
    <name type="scientific">Sedimentitalea todarodis</name>
    <dbReference type="NCBI Taxonomy" id="1631240"/>
    <lineage>
        <taxon>Bacteria</taxon>
        <taxon>Pseudomonadati</taxon>
        <taxon>Pseudomonadota</taxon>
        <taxon>Alphaproteobacteria</taxon>
        <taxon>Rhodobacterales</taxon>
        <taxon>Paracoccaceae</taxon>
        <taxon>Sedimentitalea</taxon>
    </lineage>
</organism>
<evidence type="ECO:0000313" key="1">
    <source>
        <dbReference type="EMBL" id="MDU9005959.1"/>
    </source>
</evidence>
<protein>
    <submittedName>
        <fullName evidence="1">DUF3726 domain-containing protein</fullName>
    </submittedName>
</protein>
<reference evidence="2" key="1">
    <citation type="submission" date="2023-05" db="EMBL/GenBank/DDBJ databases">
        <title>Sedimentitalea sp. nov. JM2-8.</title>
        <authorList>
            <person name="Huang J."/>
        </authorList>
    </citation>
    <scope>NUCLEOTIDE SEQUENCE [LARGE SCALE GENOMIC DNA]</scope>
    <source>
        <strain evidence="2">KHS03</strain>
    </source>
</reference>
<dbReference type="Pfam" id="PF12525">
    <property type="entry name" value="DUF3726"/>
    <property type="match status" value="1"/>
</dbReference>
<name>A0ABU3VIG2_9RHOB</name>
<dbReference type="InterPro" id="IPR022201">
    <property type="entry name" value="DUF3726"/>
</dbReference>